<feature type="domain" description="Ribosome recycling factor" evidence="5">
    <location>
        <begin position="91"/>
        <end position="247"/>
    </location>
</feature>
<evidence type="ECO:0000313" key="6">
    <source>
        <dbReference type="Ensembl" id="ENSTNIP00000007611.1"/>
    </source>
</evidence>
<dbReference type="Gene3D" id="1.10.132.20">
    <property type="entry name" value="Ribosome-recycling factor"/>
    <property type="match status" value="1"/>
</dbReference>
<dbReference type="Gene3D" id="3.30.1360.40">
    <property type="match status" value="1"/>
</dbReference>
<comment type="similarity">
    <text evidence="1">Belongs to the RRF family.</text>
</comment>
<dbReference type="Proteomes" id="UP000007303">
    <property type="component" value="Unassembled WGS sequence"/>
</dbReference>
<evidence type="ECO:0000256" key="1">
    <source>
        <dbReference type="ARBA" id="ARBA00005912"/>
    </source>
</evidence>
<name>H3CH83_TETNG</name>
<dbReference type="Pfam" id="PF01765">
    <property type="entry name" value="RRF"/>
    <property type="match status" value="1"/>
</dbReference>
<evidence type="ECO:0000313" key="7">
    <source>
        <dbReference type="Proteomes" id="UP000007303"/>
    </source>
</evidence>
<dbReference type="Ensembl" id="ENSTNIT00000007771.1">
    <property type="protein sequence ID" value="ENSTNIP00000007611.1"/>
    <property type="gene ID" value="ENSTNIG00000004946.1"/>
</dbReference>
<dbReference type="OMA" id="YVPIPKV"/>
<dbReference type="InterPro" id="IPR036191">
    <property type="entry name" value="RRF_sf"/>
</dbReference>
<dbReference type="GeneTree" id="ENSGT00390000005084"/>
<dbReference type="HOGENOM" id="CLU_073981_4_1_1"/>
<dbReference type="GO" id="GO:0006412">
    <property type="term" value="P:translation"/>
    <property type="evidence" value="ECO:0007669"/>
    <property type="project" value="UniProtKB-KW"/>
</dbReference>
<dbReference type="GO" id="GO:0005739">
    <property type="term" value="C:mitochondrion"/>
    <property type="evidence" value="ECO:0007669"/>
    <property type="project" value="TreeGrafter"/>
</dbReference>
<dbReference type="PANTHER" id="PTHR20982:SF3">
    <property type="entry name" value="MITOCHONDRIAL RIBOSOME RECYCLING FACTOR PSEUDO 1"/>
    <property type="match status" value="1"/>
</dbReference>
<dbReference type="STRING" id="99883.ENSTNIP00000007611"/>
<reference evidence="7" key="1">
    <citation type="journal article" date="2004" name="Nature">
        <title>Genome duplication in the teleost fish Tetraodon nigroviridis reveals the early vertebrate proto-karyotype.</title>
        <authorList>
            <person name="Jaillon O."/>
            <person name="Aury J.-M."/>
            <person name="Brunet F."/>
            <person name="Petit J.-L."/>
            <person name="Stange-Thomann N."/>
            <person name="Mauceli E."/>
            <person name="Bouneau L."/>
            <person name="Fischer C."/>
            <person name="Ozouf-Costaz C."/>
            <person name="Bernot A."/>
            <person name="Nicaud S."/>
            <person name="Jaffe D."/>
            <person name="Fisher S."/>
            <person name="Lutfalla G."/>
            <person name="Dossat C."/>
            <person name="Segurens B."/>
            <person name="Dasilva C."/>
            <person name="Salanoubat M."/>
            <person name="Levy M."/>
            <person name="Boudet N."/>
            <person name="Castellano S."/>
            <person name="Anthouard V."/>
            <person name="Jubin C."/>
            <person name="Castelli V."/>
            <person name="Katinka M."/>
            <person name="Vacherie B."/>
            <person name="Biemont C."/>
            <person name="Skalli Z."/>
            <person name="Cattolico L."/>
            <person name="Poulain J."/>
            <person name="De Berardinis V."/>
            <person name="Cruaud C."/>
            <person name="Duprat S."/>
            <person name="Brottier P."/>
            <person name="Coutanceau J.-P."/>
            <person name="Gouzy J."/>
            <person name="Parra G."/>
            <person name="Lardier G."/>
            <person name="Chapple C."/>
            <person name="McKernan K.J."/>
            <person name="McEwan P."/>
            <person name="Bosak S."/>
            <person name="Kellis M."/>
            <person name="Volff J.-N."/>
            <person name="Guigo R."/>
            <person name="Zody M.C."/>
            <person name="Mesirov J."/>
            <person name="Lindblad-Toh K."/>
            <person name="Birren B."/>
            <person name="Nusbaum C."/>
            <person name="Kahn D."/>
            <person name="Robinson-Rechavi M."/>
            <person name="Laudet V."/>
            <person name="Schachter V."/>
            <person name="Quetier F."/>
            <person name="Saurin W."/>
            <person name="Scarpelli C."/>
            <person name="Wincker P."/>
            <person name="Lander E.S."/>
            <person name="Weissenbach J."/>
            <person name="Roest Crollius H."/>
        </authorList>
    </citation>
    <scope>NUCLEOTIDE SEQUENCE [LARGE SCALE GENOMIC DNA]</scope>
</reference>
<evidence type="ECO:0000256" key="2">
    <source>
        <dbReference type="ARBA" id="ARBA00020581"/>
    </source>
</evidence>
<dbReference type="PANTHER" id="PTHR20982">
    <property type="entry name" value="RIBOSOME RECYCLING FACTOR"/>
    <property type="match status" value="1"/>
</dbReference>
<dbReference type="InParanoid" id="H3CH83"/>
<proteinExistence type="inferred from homology"/>
<sequence length="248" mass="26742">TAMALSQLNLLRPLLVRQAGRPLAVSPRLQPPPSLPSTARRPAAVRLYATKKAKARAKGQSARVSINAALVEDIVDLDQVKTDMAAVLSALQDDFTRSLSLRTSPVGALDHIVVTTGDGKVLNQLGQISMKSPQLIKVNMQQLPRDQRRELSSGAVGGEGVSVALPLPRTVTREHRENLAKVAKQLANRAKEALRRARSGAVAQARRTKEGHSEDTVRLVEGQIQQLSDNMAADVDKLLAAKTRELLG</sequence>
<dbReference type="GO" id="GO:0043023">
    <property type="term" value="F:ribosomal large subunit binding"/>
    <property type="evidence" value="ECO:0007669"/>
    <property type="project" value="TreeGrafter"/>
</dbReference>
<reference evidence="6" key="2">
    <citation type="submission" date="2025-08" db="UniProtKB">
        <authorList>
            <consortium name="Ensembl"/>
        </authorList>
    </citation>
    <scope>IDENTIFICATION</scope>
</reference>
<dbReference type="SUPFAM" id="SSF55194">
    <property type="entry name" value="Ribosome recycling factor, RRF"/>
    <property type="match status" value="1"/>
</dbReference>
<dbReference type="AlphaFoldDB" id="H3CH83"/>
<dbReference type="InterPro" id="IPR002661">
    <property type="entry name" value="Ribosome_recyc_fac"/>
</dbReference>
<accession>H3CH83</accession>
<protein>
    <recommendedName>
        <fullName evidence="2">Ribosome-recycling factor, mitochondrial</fullName>
    </recommendedName>
    <alternativeName>
        <fullName evidence="4">Ribosome-releasing factor, mitochondrial</fullName>
    </alternativeName>
</protein>
<evidence type="ECO:0000256" key="4">
    <source>
        <dbReference type="ARBA" id="ARBA00033107"/>
    </source>
</evidence>
<evidence type="ECO:0000256" key="3">
    <source>
        <dbReference type="ARBA" id="ARBA00022917"/>
    </source>
</evidence>
<keyword evidence="3" id="KW-0648">Protein biosynthesis</keyword>
<organism evidence="6 7">
    <name type="scientific">Tetraodon nigroviridis</name>
    <name type="common">Spotted green pufferfish</name>
    <name type="synonym">Chelonodon nigroviridis</name>
    <dbReference type="NCBI Taxonomy" id="99883"/>
    <lineage>
        <taxon>Eukaryota</taxon>
        <taxon>Metazoa</taxon>
        <taxon>Chordata</taxon>
        <taxon>Craniata</taxon>
        <taxon>Vertebrata</taxon>
        <taxon>Euteleostomi</taxon>
        <taxon>Actinopterygii</taxon>
        <taxon>Neopterygii</taxon>
        <taxon>Teleostei</taxon>
        <taxon>Neoteleostei</taxon>
        <taxon>Acanthomorphata</taxon>
        <taxon>Eupercaria</taxon>
        <taxon>Tetraodontiformes</taxon>
        <taxon>Tetradontoidea</taxon>
        <taxon>Tetraodontidae</taxon>
        <taxon>Tetraodon</taxon>
    </lineage>
</organism>
<reference evidence="6" key="3">
    <citation type="submission" date="2025-09" db="UniProtKB">
        <authorList>
            <consortium name="Ensembl"/>
        </authorList>
    </citation>
    <scope>IDENTIFICATION</scope>
</reference>
<evidence type="ECO:0000259" key="5">
    <source>
        <dbReference type="Pfam" id="PF01765"/>
    </source>
</evidence>
<dbReference type="InterPro" id="IPR023584">
    <property type="entry name" value="Ribosome_recyc_fac_dom"/>
</dbReference>
<keyword evidence="7" id="KW-1185">Reference proteome</keyword>